<accession>A0A9D9DRD8</accession>
<dbReference type="GO" id="GO:0016779">
    <property type="term" value="F:nucleotidyltransferase activity"/>
    <property type="evidence" value="ECO:0007669"/>
    <property type="project" value="InterPro"/>
</dbReference>
<feature type="domain" description="Polymerase nucleotidyl transferase" evidence="1">
    <location>
        <begin position="8"/>
        <end position="52"/>
    </location>
</feature>
<name>A0A9D9DRD8_9BACT</name>
<dbReference type="CDD" id="cd05403">
    <property type="entry name" value="NT_KNTase_like"/>
    <property type="match status" value="1"/>
</dbReference>
<dbReference type="AlphaFoldDB" id="A0A9D9DRD8"/>
<reference evidence="2" key="2">
    <citation type="journal article" date="2021" name="PeerJ">
        <title>Extensive microbial diversity within the chicken gut microbiome revealed by metagenomics and culture.</title>
        <authorList>
            <person name="Gilroy R."/>
            <person name="Ravi A."/>
            <person name="Getino M."/>
            <person name="Pursley I."/>
            <person name="Horton D.L."/>
            <person name="Alikhan N.F."/>
            <person name="Baker D."/>
            <person name="Gharbi K."/>
            <person name="Hall N."/>
            <person name="Watson M."/>
            <person name="Adriaenssens E.M."/>
            <person name="Foster-Nyarko E."/>
            <person name="Jarju S."/>
            <person name="Secka A."/>
            <person name="Antonio M."/>
            <person name="Oren A."/>
            <person name="Chaudhuri R.R."/>
            <person name="La Ragione R."/>
            <person name="Hildebrand F."/>
            <person name="Pallen M.J."/>
        </authorList>
    </citation>
    <scope>NUCLEOTIDE SEQUENCE</scope>
    <source>
        <strain evidence="2">2889</strain>
    </source>
</reference>
<evidence type="ECO:0000313" key="3">
    <source>
        <dbReference type="Proteomes" id="UP000823612"/>
    </source>
</evidence>
<reference evidence="2" key="1">
    <citation type="submission" date="2020-10" db="EMBL/GenBank/DDBJ databases">
        <authorList>
            <person name="Gilroy R."/>
        </authorList>
    </citation>
    <scope>NUCLEOTIDE SEQUENCE</scope>
    <source>
        <strain evidence="2">2889</strain>
    </source>
</reference>
<proteinExistence type="predicted"/>
<dbReference type="Gene3D" id="3.30.460.10">
    <property type="entry name" value="Beta Polymerase, domain 2"/>
    <property type="match status" value="1"/>
</dbReference>
<dbReference type="EMBL" id="JADIMZ010000034">
    <property type="protein sequence ID" value="MBO8432161.1"/>
    <property type="molecule type" value="Genomic_DNA"/>
</dbReference>
<dbReference type="InterPro" id="IPR002934">
    <property type="entry name" value="Polymerase_NTP_transf_dom"/>
</dbReference>
<dbReference type="InterPro" id="IPR043519">
    <property type="entry name" value="NT_sf"/>
</dbReference>
<evidence type="ECO:0000259" key="1">
    <source>
        <dbReference type="Pfam" id="PF01909"/>
    </source>
</evidence>
<sequence length="96" mass="10651">MRLNATEIKTIVQTAQEIFGPEVSVYLFGSRIDDTKRGGDIDLLVCTPYGKQSVLDRVLMKTRLKMRLGDQKIDIVGGDEDSPVVRTALDTGIRLV</sequence>
<dbReference type="SUPFAM" id="SSF81301">
    <property type="entry name" value="Nucleotidyltransferase"/>
    <property type="match status" value="1"/>
</dbReference>
<protein>
    <submittedName>
        <fullName evidence="2">Nucleotidyltransferase domain-containing protein</fullName>
    </submittedName>
</protein>
<gene>
    <name evidence="2" type="ORF">IAB08_02555</name>
</gene>
<comment type="caution">
    <text evidence="2">The sequence shown here is derived from an EMBL/GenBank/DDBJ whole genome shotgun (WGS) entry which is preliminary data.</text>
</comment>
<organism evidence="2 3">
    <name type="scientific">Candidatus Pullibacteroides excrementavium</name>
    <dbReference type="NCBI Taxonomy" id="2840905"/>
    <lineage>
        <taxon>Bacteria</taxon>
        <taxon>Pseudomonadati</taxon>
        <taxon>Bacteroidota</taxon>
        <taxon>Bacteroidia</taxon>
        <taxon>Bacteroidales</taxon>
        <taxon>Candidatus Pullibacteroides</taxon>
    </lineage>
</organism>
<dbReference type="Proteomes" id="UP000823612">
    <property type="component" value="Unassembled WGS sequence"/>
</dbReference>
<dbReference type="Pfam" id="PF01909">
    <property type="entry name" value="NTP_transf_2"/>
    <property type="match status" value="1"/>
</dbReference>
<evidence type="ECO:0000313" key="2">
    <source>
        <dbReference type="EMBL" id="MBO8432161.1"/>
    </source>
</evidence>